<dbReference type="RefSeq" id="WP_289608335.1">
    <property type="nucleotide sequence ID" value="NZ_JAUDCG010000050.1"/>
</dbReference>
<dbReference type="Gene3D" id="3.30.70.120">
    <property type="match status" value="1"/>
</dbReference>
<feature type="compositionally biased region" description="Basic and acidic residues" evidence="1">
    <location>
        <begin position="101"/>
        <end position="111"/>
    </location>
</feature>
<dbReference type="InterPro" id="IPR010375">
    <property type="entry name" value="CdAMP_rec"/>
</dbReference>
<organism evidence="2 3">
    <name type="scientific">Amedibacillus dolichus</name>
    <dbReference type="NCBI Taxonomy" id="31971"/>
    <lineage>
        <taxon>Bacteria</taxon>
        <taxon>Bacillati</taxon>
        <taxon>Bacillota</taxon>
        <taxon>Erysipelotrichia</taxon>
        <taxon>Erysipelotrichales</taxon>
        <taxon>Erysipelotrichaceae</taxon>
        <taxon>Amedibacillus</taxon>
    </lineage>
</organism>
<reference evidence="3" key="2">
    <citation type="submission" date="2023-06" db="EMBL/GenBank/DDBJ databases">
        <title>Identification and characterization of horizontal gene transfer across gut microbiota members of farm animals based on homology search.</title>
        <authorList>
            <person name="Zeman M."/>
            <person name="Kubasova T."/>
            <person name="Jahodarova E."/>
            <person name="Nykrynova M."/>
            <person name="Rychlik I."/>
        </authorList>
    </citation>
    <scope>NUCLEOTIDE SEQUENCE [LARGE SCALE GENOMIC DNA]</scope>
    <source>
        <strain evidence="3">ET39</strain>
    </source>
</reference>
<evidence type="ECO:0000313" key="2">
    <source>
        <dbReference type="EMBL" id="MDM8157893.1"/>
    </source>
</evidence>
<protein>
    <submittedName>
        <fullName evidence="2">Cyclic-di-AMP receptor</fullName>
    </submittedName>
</protein>
<dbReference type="Pfam" id="PF06153">
    <property type="entry name" value="CdAMP_rec"/>
    <property type="match status" value="1"/>
</dbReference>
<feature type="region of interest" description="Disordered" evidence="1">
    <location>
        <begin position="101"/>
        <end position="124"/>
    </location>
</feature>
<dbReference type="EMBL" id="JAUDCG010000050">
    <property type="protein sequence ID" value="MDM8157893.1"/>
    <property type="molecule type" value="Genomic_DNA"/>
</dbReference>
<keyword evidence="3" id="KW-1185">Reference proteome</keyword>
<dbReference type="InterPro" id="IPR015867">
    <property type="entry name" value="N-reg_PII/ATP_PRibTrfase_C"/>
</dbReference>
<reference evidence="2 3" key="3">
    <citation type="submission" date="2023-06" db="EMBL/GenBank/DDBJ databases">
        <authorList>
            <person name="Zeman M."/>
            <person name="Kubasova T."/>
            <person name="Jahodarova E."/>
            <person name="Nykrynova M."/>
            <person name="Rychlik I."/>
        </authorList>
    </citation>
    <scope>NUCLEOTIDE SEQUENCE [LARGE SCALE GENOMIC DNA]</scope>
    <source>
        <strain evidence="2 3">ET39</strain>
    </source>
</reference>
<name>A0ABT7UE35_9FIRM</name>
<keyword evidence="2" id="KW-0675">Receptor</keyword>
<proteinExistence type="predicted"/>
<accession>A0ABT7UE35</accession>
<evidence type="ECO:0000313" key="3">
    <source>
        <dbReference type="Proteomes" id="UP001529340"/>
    </source>
</evidence>
<reference evidence="2 3" key="1">
    <citation type="submission" date="2023-06" db="EMBL/GenBank/DDBJ databases">
        <title>Identification and characterization of horizontal gene transfer across gut microbiota members of farm animals based on homology search.</title>
        <authorList>
            <person name="Schwarzerova J."/>
            <person name="Nykrynova M."/>
            <person name="Jureckova K."/>
            <person name="Cejkova D."/>
            <person name="Rychlik I."/>
        </authorList>
    </citation>
    <scope>NUCLEOTIDE SEQUENCE [LARGE SCALE GENOMIC DNA]</scope>
    <source>
        <strain evidence="2 3">ET39</strain>
    </source>
</reference>
<dbReference type="Proteomes" id="UP001529340">
    <property type="component" value="Unassembled WGS sequence"/>
</dbReference>
<evidence type="ECO:0000256" key="1">
    <source>
        <dbReference type="SAM" id="MobiDB-lite"/>
    </source>
</evidence>
<sequence length="124" mass="13497">MKLLWLTVSGEYAQQLSGDLIAAGYSATEIASTGDFLHYGNTILLLCIEAEKVGALTAFIRSRMNAYRHLEDDPDKSSPASDFALYSIPLSDYQKVGGYHANEKNAMHSNDHPATASGKQKESV</sequence>
<comment type="caution">
    <text evidence="2">The sequence shown here is derived from an EMBL/GenBank/DDBJ whole genome shotgun (WGS) entry which is preliminary data.</text>
</comment>
<gene>
    <name evidence="2" type="ORF">QUV96_09610</name>
</gene>